<dbReference type="EMBL" id="CAJVQC010092293">
    <property type="protein sequence ID" value="CAG8826501.1"/>
    <property type="molecule type" value="Genomic_DNA"/>
</dbReference>
<protein>
    <submittedName>
        <fullName evidence="1">7279_t:CDS:1</fullName>
    </submittedName>
</protein>
<accession>A0ACA9S5L5</accession>
<comment type="caution">
    <text evidence="1">The sequence shown here is derived from an EMBL/GenBank/DDBJ whole genome shotgun (WGS) entry which is preliminary data.</text>
</comment>
<feature type="non-terminal residue" evidence="1">
    <location>
        <position position="72"/>
    </location>
</feature>
<feature type="non-terminal residue" evidence="1">
    <location>
        <position position="1"/>
    </location>
</feature>
<organism evidence="1 2">
    <name type="scientific">Racocetra persica</name>
    <dbReference type="NCBI Taxonomy" id="160502"/>
    <lineage>
        <taxon>Eukaryota</taxon>
        <taxon>Fungi</taxon>
        <taxon>Fungi incertae sedis</taxon>
        <taxon>Mucoromycota</taxon>
        <taxon>Glomeromycotina</taxon>
        <taxon>Glomeromycetes</taxon>
        <taxon>Diversisporales</taxon>
        <taxon>Gigasporaceae</taxon>
        <taxon>Racocetra</taxon>
    </lineage>
</organism>
<keyword evidence="2" id="KW-1185">Reference proteome</keyword>
<sequence length="72" mass="8553">QKQQKNSNGSGYRQVLFACEKQRSYNGKKEHSHEIYLDARKFSSNMRKFDQDKLDTIEKLHDTGLRTKDIYV</sequence>
<name>A0ACA9S5L5_9GLOM</name>
<dbReference type="Proteomes" id="UP000789920">
    <property type="component" value="Unassembled WGS sequence"/>
</dbReference>
<gene>
    <name evidence="1" type="ORF">RPERSI_LOCUS26751</name>
</gene>
<reference evidence="1" key="1">
    <citation type="submission" date="2021-06" db="EMBL/GenBank/DDBJ databases">
        <authorList>
            <person name="Kallberg Y."/>
            <person name="Tangrot J."/>
            <person name="Rosling A."/>
        </authorList>
    </citation>
    <scope>NUCLEOTIDE SEQUENCE</scope>
    <source>
        <strain evidence="1">MA461A</strain>
    </source>
</reference>
<proteinExistence type="predicted"/>
<evidence type="ECO:0000313" key="1">
    <source>
        <dbReference type="EMBL" id="CAG8826501.1"/>
    </source>
</evidence>
<evidence type="ECO:0000313" key="2">
    <source>
        <dbReference type="Proteomes" id="UP000789920"/>
    </source>
</evidence>